<dbReference type="GO" id="GO:0006313">
    <property type="term" value="P:DNA transposition"/>
    <property type="evidence" value="ECO:0007669"/>
    <property type="project" value="InterPro"/>
</dbReference>
<gene>
    <name evidence="2" type="primary">TCB1_4</name>
    <name evidence="2" type="ORF">E2C01_086630</name>
</gene>
<dbReference type="EMBL" id="VSRR010088256">
    <property type="protein sequence ID" value="MPC91584.1"/>
    <property type="molecule type" value="Genomic_DNA"/>
</dbReference>
<name>A0A5B7JGW3_PORTR</name>
<dbReference type="Proteomes" id="UP000324222">
    <property type="component" value="Unassembled WGS sequence"/>
</dbReference>
<organism evidence="2 3">
    <name type="scientific">Portunus trituberculatus</name>
    <name type="common">Swimming crab</name>
    <name type="synonym">Neptunus trituberculatus</name>
    <dbReference type="NCBI Taxonomy" id="210409"/>
    <lineage>
        <taxon>Eukaryota</taxon>
        <taxon>Metazoa</taxon>
        <taxon>Ecdysozoa</taxon>
        <taxon>Arthropoda</taxon>
        <taxon>Crustacea</taxon>
        <taxon>Multicrustacea</taxon>
        <taxon>Malacostraca</taxon>
        <taxon>Eumalacostraca</taxon>
        <taxon>Eucarida</taxon>
        <taxon>Decapoda</taxon>
        <taxon>Pleocyemata</taxon>
        <taxon>Brachyura</taxon>
        <taxon>Eubrachyura</taxon>
        <taxon>Portunoidea</taxon>
        <taxon>Portunidae</taxon>
        <taxon>Portuninae</taxon>
        <taxon>Portunus</taxon>
    </lineage>
</organism>
<evidence type="ECO:0000259" key="1">
    <source>
        <dbReference type="Pfam" id="PF01498"/>
    </source>
</evidence>
<dbReference type="InterPro" id="IPR002492">
    <property type="entry name" value="Transposase_Tc1-like"/>
</dbReference>
<dbReference type="Pfam" id="PF01498">
    <property type="entry name" value="HTH_Tnp_Tc3_2"/>
    <property type="match status" value="1"/>
</dbReference>
<reference evidence="2 3" key="1">
    <citation type="submission" date="2019-05" db="EMBL/GenBank/DDBJ databases">
        <title>Another draft genome of Portunus trituberculatus and its Hox gene families provides insights of decapod evolution.</title>
        <authorList>
            <person name="Jeong J.-H."/>
            <person name="Song I."/>
            <person name="Kim S."/>
            <person name="Choi T."/>
            <person name="Kim D."/>
            <person name="Ryu S."/>
            <person name="Kim W."/>
        </authorList>
    </citation>
    <scope>NUCLEOTIDE SEQUENCE [LARGE SCALE GENOMIC DNA]</scope>
    <source>
        <tissue evidence="2">Muscle</tissue>
    </source>
</reference>
<accession>A0A5B7JGW3</accession>
<sequence>MCYCQKIKESNAGLFGEVSVRTVSRRTHNLGYTNHHPVKKPLLTLNQKCCRIEFCKKYLQWDADKRLDVLWTNESTFTVEGDLGALLYYQKM</sequence>
<keyword evidence="3" id="KW-1185">Reference proteome</keyword>
<dbReference type="GO" id="GO:0003677">
    <property type="term" value="F:DNA binding"/>
    <property type="evidence" value="ECO:0007669"/>
    <property type="project" value="InterPro"/>
</dbReference>
<dbReference type="Gene3D" id="3.30.420.10">
    <property type="entry name" value="Ribonuclease H-like superfamily/Ribonuclease H"/>
    <property type="match status" value="1"/>
</dbReference>
<proteinExistence type="predicted"/>
<dbReference type="AlphaFoldDB" id="A0A5B7JGW3"/>
<evidence type="ECO:0000313" key="3">
    <source>
        <dbReference type="Proteomes" id="UP000324222"/>
    </source>
</evidence>
<comment type="caution">
    <text evidence="2">The sequence shown here is derived from an EMBL/GenBank/DDBJ whole genome shotgun (WGS) entry which is preliminary data.</text>
</comment>
<dbReference type="GO" id="GO:0015074">
    <property type="term" value="P:DNA integration"/>
    <property type="evidence" value="ECO:0007669"/>
    <property type="project" value="InterPro"/>
</dbReference>
<dbReference type="InterPro" id="IPR036397">
    <property type="entry name" value="RNaseH_sf"/>
</dbReference>
<feature type="domain" description="Transposase Tc1-like" evidence="1">
    <location>
        <begin position="17"/>
        <end position="59"/>
    </location>
</feature>
<protein>
    <submittedName>
        <fullName evidence="2">Transposable element Tcb1 transposase</fullName>
    </submittedName>
</protein>
<evidence type="ECO:0000313" key="2">
    <source>
        <dbReference type="EMBL" id="MPC91584.1"/>
    </source>
</evidence>